<sequence>MEIGLLHLHSFLRWVILILLVVNIVRHFSALNKPYTAADKKLGLFLMISAHTTLLIGLYQVIFGRFGWMNVPEGTSVMKDAFWRFYLVEHPLGTVIAIVLITIGKGVARKAIPDAAKHKKAAILFTLALVVLMAVIPWPFREVVGRSLMP</sequence>
<feature type="transmembrane region" description="Helical" evidence="1">
    <location>
        <begin position="121"/>
        <end position="140"/>
    </location>
</feature>
<evidence type="ECO:0008006" key="4">
    <source>
        <dbReference type="Google" id="ProtNLM"/>
    </source>
</evidence>
<dbReference type="Proteomes" id="UP000290545">
    <property type="component" value="Unassembled WGS sequence"/>
</dbReference>
<dbReference type="EMBL" id="SDHZ01000001">
    <property type="protein sequence ID" value="RXK86668.1"/>
    <property type="molecule type" value="Genomic_DNA"/>
</dbReference>
<evidence type="ECO:0000256" key="1">
    <source>
        <dbReference type="SAM" id="Phobius"/>
    </source>
</evidence>
<keyword evidence="1" id="KW-1133">Transmembrane helix</keyword>
<reference evidence="2 3" key="1">
    <citation type="submission" date="2019-01" db="EMBL/GenBank/DDBJ databases">
        <title>Filimonas sp. strain TTM-71.</title>
        <authorList>
            <person name="Chen W.-M."/>
        </authorList>
    </citation>
    <scope>NUCLEOTIDE SEQUENCE [LARGE SCALE GENOMIC DNA]</scope>
    <source>
        <strain evidence="2 3">TTM-71</strain>
    </source>
</reference>
<dbReference type="RefSeq" id="WP_129002415.1">
    <property type="nucleotide sequence ID" value="NZ_SDHZ01000001.1"/>
</dbReference>
<gene>
    <name evidence="2" type="ORF">ESB13_07645</name>
</gene>
<keyword evidence="1" id="KW-0812">Transmembrane</keyword>
<comment type="caution">
    <text evidence="2">The sequence shown here is derived from an EMBL/GenBank/DDBJ whole genome shotgun (WGS) entry which is preliminary data.</text>
</comment>
<feature type="transmembrane region" description="Helical" evidence="1">
    <location>
        <begin position="12"/>
        <end position="30"/>
    </location>
</feature>
<accession>A0A4Q1DCI0</accession>
<protein>
    <recommendedName>
        <fullName evidence="4">Cytochrome B</fullName>
    </recommendedName>
</protein>
<proteinExistence type="predicted"/>
<feature type="transmembrane region" description="Helical" evidence="1">
    <location>
        <begin position="42"/>
        <end position="62"/>
    </location>
</feature>
<keyword evidence="1" id="KW-0472">Membrane</keyword>
<feature type="transmembrane region" description="Helical" evidence="1">
    <location>
        <begin position="82"/>
        <end position="101"/>
    </location>
</feature>
<dbReference type="AlphaFoldDB" id="A0A4Q1DCI0"/>
<evidence type="ECO:0000313" key="2">
    <source>
        <dbReference type="EMBL" id="RXK86668.1"/>
    </source>
</evidence>
<evidence type="ECO:0000313" key="3">
    <source>
        <dbReference type="Proteomes" id="UP000290545"/>
    </source>
</evidence>
<keyword evidence="3" id="KW-1185">Reference proteome</keyword>
<organism evidence="2 3">
    <name type="scientific">Filimonas effusa</name>
    <dbReference type="NCBI Taxonomy" id="2508721"/>
    <lineage>
        <taxon>Bacteria</taxon>
        <taxon>Pseudomonadati</taxon>
        <taxon>Bacteroidota</taxon>
        <taxon>Chitinophagia</taxon>
        <taxon>Chitinophagales</taxon>
        <taxon>Chitinophagaceae</taxon>
        <taxon>Filimonas</taxon>
    </lineage>
</organism>
<dbReference type="OrthoDB" id="329514at2"/>
<name>A0A4Q1DCI0_9BACT</name>